<organism evidence="3 4">
    <name type="scientific">Geotrichum candidum</name>
    <name type="common">Oospora lactis</name>
    <name type="synonym">Dipodascus geotrichum</name>
    <dbReference type="NCBI Taxonomy" id="1173061"/>
    <lineage>
        <taxon>Eukaryota</taxon>
        <taxon>Fungi</taxon>
        <taxon>Dikarya</taxon>
        <taxon>Ascomycota</taxon>
        <taxon>Saccharomycotina</taxon>
        <taxon>Dipodascomycetes</taxon>
        <taxon>Dipodascales</taxon>
        <taxon>Dipodascaceae</taxon>
        <taxon>Geotrichum</taxon>
    </lineage>
</organism>
<evidence type="ECO:0000256" key="2">
    <source>
        <dbReference type="SAM" id="Phobius"/>
    </source>
</evidence>
<feature type="compositionally biased region" description="Basic residues" evidence="1">
    <location>
        <begin position="321"/>
        <end position="331"/>
    </location>
</feature>
<dbReference type="Proteomes" id="UP000242525">
    <property type="component" value="Unassembled WGS sequence"/>
</dbReference>
<feature type="compositionally biased region" description="Low complexity" evidence="1">
    <location>
        <begin position="270"/>
        <end position="280"/>
    </location>
</feature>
<gene>
    <name evidence="3" type="ORF">BN980_GECA02s00780g</name>
</gene>
<feature type="compositionally biased region" description="Low complexity" evidence="1">
    <location>
        <begin position="202"/>
        <end position="212"/>
    </location>
</feature>
<feature type="compositionally biased region" description="Pro residues" evidence="1">
    <location>
        <begin position="69"/>
        <end position="86"/>
    </location>
</feature>
<feature type="transmembrane region" description="Helical" evidence="2">
    <location>
        <begin position="22"/>
        <end position="40"/>
    </location>
</feature>
<feature type="compositionally biased region" description="Polar residues" evidence="1">
    <location>
        <begin position="257"/>
        <end position="269"/>
    </location>
</feature>
<protein>
    <recommendedName>
        <fullName evidence="5">Myb-like domain-containing protein</fullName>
    </recommendedName>
</protein>
<evidence type="ECO:0008006" key="5">
    <source>
        <dbReference type="Google" id="ProtNLM"/>
    </source>
</evidence>
<evidence type="ECO:0000313" key="3">
    <source>
        <dbReference type="EMBL" id="CDO51780.1"/>
    </source>
</evidence>
<name>A0A0J9X2Z4_GEOCN</name>
<proteinExistence type="predicted"/>
<accession>A0A0J9X2Z4</accession>
<dbReference type="AlphaFoldDB" id="A0A0J9X2Z4"/>
<feature type="region of interest" description="Disordered" evidence="1">
    <location>
        <begin position="257"/>
        <end position="280"/>
    </location>
</feature>
<feature type="compositionally biased region" description="Pro residues" evidence="1">
    <location>
        <begin position="388"/>
        <end position="408"/>
    </location>
</feature>
<dbReference type="OrthoDB" id="2350934at2759"/>
<evidence type="ECO:0000256" key="1">
    <source>
        <dbReference type="SAM" id="MobiDB-lite"/>
    </source>
</evidence>
<feature type="region of interest" description="Disordered" evidence="1">
    <location>
        <begin position="194"/>
        <end position="232"/>
    </location>
</feature>
<feature type="compositionally biased region" description="Polar residues" evidence="1">
    <location>
        <begin position="310"/>
        <end position="320"/>
    </location>
</feature>
<evidence type="ECO:0000313" key="4">
    <source>
        <dbReference type="Proteomes" id="UP000242525"/>
    </source>
</evidence>
<dbReference type="EMBL" id="CCBN010000002">
    <property type="protein sequence ID" value="CDO51780.1"/>
    <property type="molecule type" value="Genomic_DNA"/>
</dbReference>
<reference evidence="3" key="1">
    <citation type="submission" date="2014-03" db="EMBL/GenBank/DDBJ databases">
        <authorList>
            <person name="Casaregola S."/>
        </authorList>
    </citation>
    <scope>NUCLEOTIDE SEQUENCE [LARGE SCALE GENOMIC DNA]</scope>
    <source>
        <strain evidence="3">CLIB 918</strain>
    </source>
</reference>
<feature type="region of interest" description="Disordered" evidence="1">
    <location>
        <begin position="66"/>
        <end position="88"/>
    </location>
</feature>
<keyword evidence="2" id="KW-1133">Transmembrane helix</keyword>
<feature type="region of interest" description="Disordered" evidence="1">
    <location>
        <begin position="388"/>
        <end position="429"/>
    </location>
</feature>
<keyword evidence="2" id="KW-0472">Membrane</keyword>
<comment type="caution">
    <text evidence="3">The sequence shown here is derived from an EMBL/GenBank/DDBJ whole genome shotgun (WGS) entry which is preliminary data.</text>
</comment>
<feature type="compositionally biased region" description="Polar residues" evidence="1">
    <location>
        <begin position="214"/>
        <end position="224"/>
    </location>
</feature>
<sequence length="543" mass="59786">MMQKNPLPPGAPGSRRCSERRMQRFSFFFGFVFVGWRLAVQRRIKKKQKKKKKTFRSAIVLPFSTSPSPYRPPSSPPSFFPSPCTPTPAQARTLRELRTVRRTPPHTLVPSTPTMTDEEDTLLSSYPFNSNSTATYLNMSQQHHQQPFQGYPSYSKSNSIQLYMPPPFDQQQQHQQHGILPPPTLANVNYTTATPHHHHHLSNSSSPLPMHPQYSYSPTGQHFPSTAGYLKESPLQPRAAPSLFMDTAVTQYTPTNAFTTANSPATTPISNASRANSSNTNNNNNNAIAAAAAAAVAAASYTPFGYVPTAASTVPVNSPRTKTHQRRRTGSKRSVEEMLLESTIPTNTTLNDPIPPPRPGPSVGLLSMPLPSQPMPLPGAPGTVMPNTPPTLPLSIPEPPLALAPPINPNVMKSDPQPRPKKKSKYTPEQDQIILTMKKNGLPWTDISKAAQCGNHIAARNRYQVLIGQQGGGAVVWDSEDTHTFKRMLEDGERAKWNFIANELSRIRSKKATPMACQRKVKDLFEQNPALFGIVLNNGEAGM</sequence>
<feature type="region of interest" description="Disordered" evidence="1">
    <location>
        <begin position="309"/>
        <end position="333"/>
    </location>
</feature>
<keyword evidence="2" id="KW-0812">Transmembrane</keyword>
<keyword evidence="4" id="KW-1185">Reference proteome</keyword>
<dbReference type="STRING" id="1173061.A0A0J9X2Z4"/>